<comment type="similarity">
    <text evidence="1">Belongs to the peptidase C40 family.</text>
</comment>
<dbReference type="SUPFAM" id="SSF54001">
    <property type="entry name" value="Cysteine proteinases"/>
    <property type="match status" value="1"/>
</dbReference>
<dbReference type="PANTHER" id="PTHR47053">
    <property type="entry name" value="MUREIN DD-ENDOPEPTIDASE MEPH-RELATED"/>
    <property type="match status" value="1"/>
</dbReference>
<sequence>MKNLGRVVAAGALALSLAAPVAGAHAEPRSRTLQTQADALRTSVQALQLQQSIATEAYDTAVDDTSRAISEEVRAQAALDAAQGTSSAAATAATRRVRSLYMAGPSLPAGLSSGLGLLTSGDLDQAASAARSAAVAATVVADGESTLTRAVTARTDATAAEAHLQEVRRDKTAAERAAQAARTEVTTALARQQQLLDAADAAVRDAVAKEEEEARQAALAAAAQQAAAAGVADAGDSTAGVADAVANASTAALGAIAAAHTREGMSYVWGATGPTTFDCSGLTQWAYAQAGVPIPRTSRQQYAGLPKVPLDQLQPGDLVFYANGSDPSTIHHVALYLGGGKVLHAPHTGDVVRVAGVAMPGLFGAVRPS</sequence>
<proteinExistence type="inferred from homology"/>
<feature type="signal peptide" evidence="6">
    <location>
        <begin position="1"/>
        <end position="26"/>
    </location>
</feature>
<feature type="coiled-coil region" evidence="5">
    <location>
        <begin position="157"/>
        <end position="184"/>
    </location>
</feature>
<evidence type="ECO:0000259" key="7">
    <source>
        <dbReference type="PROSITE" id="PS51935"/>
    </source>
</evidence>
<feature type="domain" description="NlpC/P60" evidence="7">
    <location>
        <begin position="249"/>
        <end position="369"/>
    </location>
</feature>
<dbReference type="InterPro" id="IPR038765">
    <property type="entry name" value="Papain-like_cys_pep_sf"/>
</dbReference>
<reference evidence="8 9" key="1">
    <citation type="submission" date="2024-07" db="EMBL/GenBank/DDBJ databases">
        <authorList>
            <person name="Thanompreechachai J."/>
            <person name="Duangmal K."/>
        </authorList>
    </citation>
    <scope>NUCLEOTIDE SEQUENCE [LARGE SCALE GENOMIC DNA]</scope>
    <source>
        <strain evidence="8 9">KCTC 19886</strain>
    </source>
</reference>
<dbReference type="Proteomes" id="UP001555826">
    <property type="component" value="Unassembled WGS sequence"/>
</dbReference>
<evidence type="ECO:0000256" key="1">
    <source>
        <dbReference type="ARBA" id="ARBA00007074"/>
    </source>
</evidence>
<keyword evidence="5" id="KW-0175">Coiled coil</keyword>
<evidence type="ECO:0000256" key="3">
    <source>
        <dbReference type="ARBA" id="ARBA00022801"/>
    </source>
</evidence>
<name>A0ABV3PAC0_9ACTN</name>
<comment type="caution">
    <text evidence="8">The sequence shown here is derived from an EMBL/GenBank/DDBJ whole genome shotgun (WGS) entry which is preliminary data.</text>
</comment>
<keyword evidence="4" id="KW-0788">Thiol protease</keyword>
<keyword evidence="3" id="KW-0378">Hydrolase</keyword>
<keyword evidence="9" id="KW-1185">Reference proteome</keyword>
<dbReference type="Pfam" id="PF00877">
    <property type="entry name" value="NLPC_P60"/>
    <property type="match status" value="1"/>
</dbReference>
<evidence type="ECO:0000256" key="6">
    <source>
        <dbReference type="SAM" id="SignalP"/>
    </source>
</evidence>
<dbReference type="Gene3D" id="3.90.1720.10">
    <property type="entry name" value="endopeptidase domain like (from Nostoc punctiforme)"/>
    <property type="match status" value="1"/>
</dbReference>
<evidence type="ECO:0000256" key="4">
    <source>
        <dbReference type="ARBA" id="ARBA00022807"/>
    </source>
</evidence>
<dbReference type="InterPro" id="IPR000064">
    <property type="entry name" value="NLP_P60_dom"/>
</dbReference>
<evidence type="ECO:0000256" key="2">
    <source>
        <dbReference type="ARBA" id="ARBA00022670"/>
    </source>
</evidence>
<keyword evidence="2" id="KW-0645">Protease</keyword>
<dbReference type="PANTHER" id="PTHR47053:SF1">
    <property type="entry name" value="MUREIN DD-ENDOPEPTIDASE MEPH-RELATED"/>
    <property type="match status" value="1"/>
</dbReference>
<dbReference type="InterPro" id="IPR051202">
    <property type="entry name" value="Peptidase_C40"/>
</dbReference>
<accession>A0ABV3PAC0</accession>
<organism evidence="8 9">
    <name type="scientific">Kineococcus endophyticus</name>
    <dbReference type="NCBI Taxonomy" id="1181883"/>
    <lineage>
        <taxon>Bacteria</taxon>
        <taxon>Bacillati</taxon>
        <taxon>Actinomycetota</taxon>
        <taxon>Actinomycetes</taxon>
        <taxon>Kineosporiales</taxon>
        <taxon>Kineosporiaceae</taxon>
        <taxon>Kineococcus</taxon>
    </lineage>
</organism>
<evidence type="ECO:0000313" key="8">
    <source>
        <dbReference type="EMBL" id="MEW9266550.1"/>
    </source>
</evidence>
<dbReference type="PROSITE" id="PS51935">
    <property type="entry name" value="NLPC_P60"/>
    <property type="match status" value="1"/>
</dbReference>
<evidence type="ECO:0000313" key="9">
    <source>
        <dbReference type="Proteomes" id="UP001555826"/>
    </source>
</evidence>
<keyword evidence="6" id="KW-0732">Signal</keyword>
<feature type="chain" id="PRO_5046987023" evidence="6">
    <location>
        <begin position="27"/>
        <end position="369"/>
    </location>
</feature>
<dbReference type="RefSeq" id="WP_367639685.1">
    <property type="nucleotide sequence ID" value="NZ_JBFNQN010000012.1"/>
</dbReference>
<evidence type="ECO:0000256" key="5">
    <source>
        <dbReference type="SAM" id="Coils"/>
    </source>
</evidence>
<gene>
    <name evidence="8" type="ORF">AB1207_17505</name>
</gene>
<dbReference type="EMBL" id="JBFNQN010000012">
    <property type="protein sequence ID" value="MEW9266550.1"/>
    <property type="molecule type" value="Genomic_DNA"/>
</dbReference>
<protein>
    <submittedName>
        <fullName evidence="8">C40 family peptidase</fullName>
    </submittedName>
</protein>